<dbReference type="GeneID" id="19736218"/>
<accession>A0A059T637</accession>
<reference evidence="1 2" key="1">
    <citation type="journal article" date="2014" name="Appl. Environ. Microbiol.">
        <title>Comparative genomic and morphological analysis of Listeria phages isolated from farm environments.</title>
        <authorList>
            <person name="Denes T."/>
            <person name="Vongkamjan K."/>
            <person name="Ackermann H.W."/>
            <person name="Moreno Switt A.I."/>
            <person name="Wiedmann M."/>
            <person name="den Bakker H.C."/>
        </authorList>
    </citation>
    <scope>NUCLEOTIDE SEQUENCE [LARGE SCALE GENOMIC DNA]</scope>
</reference>
<proteinExistence type="predicted"/>
<dbReference type="OrthoDB" id="13961at10239"/>
<organism evidence="1 2">
    <name type="scientific">Listeria phage LP-114</name>
    <dbReference type="NCBI Taxonomy" id="1458857"/>
    <lineage>
        <taxon>Viruses</taxon>
        <taxon>Duplodnaviria</taxon>
        <taxon>Heunggongvirae</taxon>
        <taxon>Uroviricota</taxon>
        <taxon>Caudoviricetes</taxon>
        <taxon>Homburgvirus</taxon>
        <taxon>Homburgvirus LP114</taxon>
    </lineage>
</organism>
<keyword evidence="2" id="KW-1185">Reference proteome</keyword>
<evidence type="ECO:0000313" key="2">
    <source>
        <dbReference type="Proteomes" id="UP000026991"/>
    </source>
</evidence>
<sequence length="173" mass="20129">MKAIMEKFSRARKILIKEKNKHTKQLRKERCKEGKKIAEKLVLELLTHGEESFSAIDRRGRELLSKQNVRYMLLPTSRADIFEMFNPFTGNFHKHSQNYPNTAVVKMRRGIFKVKAWINHNTHHKVALKITFKSPIDGEVVTVGISVREDESACTFIHYGKNEYCGVTFSNDF</sequence>
<dbReference type="Proteomes" id="UP000026991">
    <property type="component" value="Segment"/>
</dbReference>
<protein>
    <submittedName>
        <fullName evidence="1">Uncharacterized protein</fullName>
    </submittedName>
</protein>
<gene>
    <name evidence="1" type="ORF">LP114_046</name>
</gene>
<dbReference type="KEGG" id="vg:19736218"/>
<name>A0A059T637_9CAUD</name>
<dbReference type="EMBL" id="KJ094021">
    <property type="protein sequence ID" value="AHL18634.1"/>
    <property type="molecule type" value="Genomic_DNA"/>
</dbReference>
<dbReference type="RefSeq" id="YP_009045100.1">
    <property type="nucleotide sequence ID" value="NC_024392.1"/>
</dbReference>
<evidence type="ECO:0000313" key="1">
    <source>
        <dbReference type="EMBL" id="AHL18634.1"/>
    </source>
</evidence>